<comment type="pathway">
    <text evidence="6">Amino-acid degradation; L-alanine degradation via transaminase pathway; pyruvate from L-alanine: step 1/1.</text>
</comment>
<dbReference type="Proteomes" id="UP001174136">
    <property type="component" value="Unassembled WGS sequence"/>
</dbReference>
<dbReference type="FunFam" id="3.40.640.10:FF:000236">
    <property type="entry name" value="Alanine aminotransferase 2"/>
    <property type="match status" value="3"/>
</dbReference>
<organism evidence="11 12">
    <name type="scientific">Merluccius polli</name>
    <name type="common">Benguela hake</name>
    <name type="synonym">Merluccius cadenati</name>
    <dbReference type="NCBI Taxonomy" id="89951"/>
    <lineage>
        <taxon>Eukaryota</taxon>
        <taxon>Metazoa</taxon>
        <taxon>Chordata</taxon>
        <taxon>Craniata</taxon>
        <taxon>Vertebrata</taxon>
        <taxon>Euteleostomi</taxon>
        <taxon>Actinopterygii</taxon>
        <taxon>Neopterygii</taxon>
        <taxon>Teleostei</taxon>
        <taxon>Neoteleostei</taxon>
        <taxon>Acanthomorphata</taxon>
        <taxon>Zeiogadaria</taxon>
        <taxon>Gadariae</taxon>
        <taxon>Gadiformes</taxon>
        <taxon>Gadoidei</taxon>
        <taxon>Merlucciidae</taxon>
        <taxon>Merluccius</taxon>
    </lineage>
</organism>
<name>A0AA47N2W1_MERPO</name>
<dbReference type="InterPro" id="IPR015421">
    <property type="entry name" value="PyrdxlP-dep_Trfase_major"/>
</dbReference>
<feature type="domain" description="Aminotransferase class I/classII large" evidence="10">
    <location>
        <begin position="96"/>
        <end position="473"/>
    </location>
</feature>
<dbReference type="PANTHER" id="PTHR11751">
    <property type="entry name" value="ALANINE AMINOTRANSFERASE"/>
    <property type="match status" value="1"/>
</dbReference>
<dbReference type="InterPro" id="IPR045088">
    <property type="entry name" value="ALAT1/2-like"/>
</dbReference>
<dbReference type="Gene3D" id="3.40.640.10">
    <property type="entry name" value="Type I PLP-dependent aspartate aminotransferase-like (Major domain)"/>
    <property type="match status" value="3"/>
</dbReference>
<dbReference type="SUPFAM" id="SSF53383">
    <property type="entry name" value="PLP-dependent transferases"/>
    <property type="match status" value="3"/>
</dbReference>
<dbReference type="GO" id="GO:0030170">
    <property type="term" value="F:pyridoxal phosphate binding"/>
    <property type="evidence" value="ECO:0007669"/>
    <property type="project" value="InterPro"/>
</dbReference>
<evidence type="ECO:0000256" key="8">
    <source>
        <dbReference type="ARBA" id="ARBA00026106"/>
    </source>
</evidence>
<dbReference type="EC" id="2.6.1.2" evidence="8"/>
<dbReference type="Gene3D" id="1.10.287.1970">
    <property type="match status" value="3"/>
</dbReference>
<proteinExistence type="inferred from homology"/>
<evidence type="ECO:0000313" key="12">
    <source>
        <dbReference type="Proteomes" id="UP001174136"/>
    </source>
</evidence>
<evidence type="ECO:0000256" key="4">
    <source>
        <dbReference type="ARBA" id="ARBA00022679"/>
    </source>
</evidence>
<dbReference type="InterPro" id="IPR015424">
    <property type="entry name" value="PyrdxlP-dep_Trfase"/>
</dbReference>
<comment type="caution">
    <text evidence="11">The sequence shown here is derived from an EMBL/GenBank/DDBJ whole genome shotgun (WGS) entry which is preliminary data.</text>
</comment>
<dbReference type="CDD" id="cd00609">
    <property type="entry name" value="AAT_like"/>
    <property type="match status" value="3"/>
</dbReference>
<evidence type="ECO:0000256" key="1">
    <source>
        <dbReference type="ARBA" id="ARBA00001933"/>
    </source>
</evidence>
<sequence length="1358" mass="150244">MQSWGGVARRISEMSQLRQINPKVQNITALKLDALGRQAVRIEEELKQGLKKPYNEVIDVSRSNPHATGIKPLSFFRQVIAACIYPELINSDKMPLDVRERAKTLLGECLGGSVGSYSDSKGMPQFRHNISKFISHRDGGVPSPPGNIYITFGSNYAIRQILNILVDGDRSPPTGVLTPVPSRDTGNANFEAMGATTVPYFLDGRQDWRPHLEELRRALQSARGVCNPVALYVINPGEPTGHVQSRESMEEIIRFVYEEKLFLLADEVHQELVIGEGCRFISYKKVLAEMGSPFSDMVELVSFHSASKGFMGEGGLNGGYFELVNMDPLVVEKFDKLIAPLVSPILGQLALDVMLCPPQPGDHSYAQYDEEIQHIRATMVHNVTRVLEVLSSLPGISCKPIQGGASMFPRLHLPPRAIQQAEEEGQLPDCFYCSRLLEQTGLCVCPGSDLGVPKGTHHIRFCIMNSMDTMEEGLKKSYNEVIDVSRSNPHATGIKPLSFFRQVIAACIYPELINSDKMPLDVRERAKTLLGECLGGSVGSYSDSKGVPQFRHNISKFISHRDGGVPSLPGNIYITFGSNYAIRQILNILVDGDRSPPTGVLTPVPSRDAGNANFEAMGATTVPYFLDGRQDWRPHLEELRRALRSARGVCNPVALYVINPGEPTGHVQSRESMEEIIRFVYEEKLFLLADEVHQELVIGEGRRFISYKKVLAEMGSPFSDMVELVSFHSASKGFMGEGGLNGGYFELVNMDPLVVENFDKLIAPQASPILGQLALDVMLCPPQPGDHSYAQYDEEIQHIRATMVHNVTRVLEVLSSLPGISCKPIQGGASMFPRLHLPPRAIQQAEEEGQLPDCFYCSRLLEQTGLCVCPGSDLGVPKGTHHIRYKALEKKGFIILHHELDGYNGGSTETSEHLSQTGLKKPYNEVIDVSRSNPHATGIKPLSFFRQVIAACIYPELINSDKMPLDVRERAKTLLGECHGGSIGSYSDSYGILQFRHNISKFISHRDGGVPSPPGNICITFGSNYAIRQILNILVDGDRSPPTGVLTPVPSRDAGNANFEAMGATTVPYFLDGRQDWRPHLEELRRALWSARGVCNPVALYVINPGEPTGHVQSRESMEEIIRFVYEEKLFLLADEVHQELVIGEGRRFISYKKVLAEMGSPFSDMVELVSFHSASKGFMGEGGLNGGYFELVNMDPLVVEKFDKLIAPLASPILGQLALDVMLCPPQPGDHSYAQYDEEIQHIRATMVHNVTRVLEVLSSLPGISCKPIQGGASMFPRLHLPPRAIQQAEEEGQLPDCFYCSRLLEQTGLCVCPGSDLGVPKGTHHIRFCIMNSMDTMEEVLRRLSTFHKQFMKDFS</sequence>
<dbReference type="Pfam" id="PF00155">
    <property type="entry name" value="Aminotran_1_2"/>
    <property type="match status" value="3"/>
</dbReference>
<dbReference type="InterPro" id="IPR015422">
    <property type="entry name" value="PyrdxlP-dep_Trfase_small"/>
</dbReference>
<comment type="similarity">
    <text evidence="7">Belongs to the class-I pyridoxal-phosphate-dependent aminotransferase family. Alanine aminotransferase subfamily.</text>
</comment>
<keyword evidence="4" id="KW-0808">Transferase</keyword>
<keyword evidence="5" id="KW-0663">Pyridoxal phosphate</keyword>
<reference evidence="11" key="1">
    <citation type="journal article" date="2023" name="Front. Mar. Sci.">
        <title>A new Merluccius polli reference genome to investigate the effects of global change in West African waters.</title>
        <authorList>
            <person name="Mateo J.L."/>
            <person name="Blanco-Fernandez C."/>
            <person name="Garcia-Vazquez E."/>
            <person name="Machado-Schiaffino G."/>
        </authorList>
    </citation>
    <scope>NUCLEOTIDE SEQUENCE</scope>
    <source>
        <strain evidence="11">C29</strain>
        <tissue evidence="11">Fin</tissue>
    </source>
</reference>
<feature type="domain" description="Aminotransferase class I/classII large" evidence="10">
    <location>
        <begin position="520"/>
        <end position="880"/>
    </location>
</feature>
<dbReference type="PANTHER" id="PTHR11751:SF469">
    <property type="entry name" value="ALANINE TRANSAMINASE"/>
    <property type="match status" value="1"/>
</dbReference>
<evidence type="ECO:0000256" key="3">
    <source>
        <dbReference type="ARBA" id="ARBA00022576"/>
    </source>
</evidence>
<comment type="subunit">
    <text evidence="2">Homodimer.</text>
</comment>
<evidence type="ECO:0000256" key="2">
    <source>
        <dbReference type="ARBA" id="ARBA00011738"/>
    </source>
</evidence>
<evidence type="ECO:0000256" key="9">
    <source>
        <dbReference type="ARBA" id="ARBA00047412"/>
    </source>
</evidence>
<keyword evidence="12" id="KW-1185">Reference proteome</keyword>
<protein>
    <recommendedName>
        <fullName evidence="8">alanine transaminase</fullName>
        <ecNumber evidence="8">2.6.1.2</ecNumber>
    </recommendedName>
</protein>
<gene>
    <name evidence="11" type="primary">gpt2_0</name>
    <name evidence="11" type="ORF">N1851_008257</name>
</gene>
<evidence type="ECO:0000256" key="7">
    <source>
        <dbReference type="ARBA" id="ARBA00025785"/>
    </source>
</evidence>
<dbReference type="Gene3D" id="3.90.1150.10">
    <property type="entry name" value="Aspartate Aminotransferase, domain 1"/>
    <property type="match status" value="3"/>
</dbReference>
<accession>A0AA47N2W1</accession>
<dbReference type="GO" id="GO:0004021">
    <property type="term" value="F:L-alanine:2-oxoglutarate aminotransferase activity"/>
    <property type="evidence" value="ECO:0007669"/>
    <property type="project" value="UniProtKB-EC"/>
</dbReference>
<dbReference type="EMBL" id="JAOPHQ010001453">
    <property type="protein sequence ID" value="KAK0150641.1"/>
    <property type="molecule type" value="Genomic_DNA"/>
</dbReference>
<evidence type="ECO:0000256" key="5">
    <source>
        <dbReference type="ARBA" id="ARBA00022898"/>
    </source>
</evidence>
<feature type="domain" description="Aminotransferase class I/classII large" evidence="10">
    <location>
        <begin position="964"/>
        <end position="1346"/>
    </location>
</feature>
<dbReference type="InterPro" id="IPR004839">
    <property type="entry name" value="Aminotransferase_I/II_large"/>
</dbReference>
<evidence type="ECO:0000256" key="6">
    <source>
        <dbReference type="ARBA" id="ARBA00025708"/>
    </source>
</evidence>
<evidence type="ECO:0000259" key="10">
    <source>
        <dbReference type="Pfam" id="PF00155"/>
    </source>
</evidence>
<evidence type="ECO:0000313" key="11">
    <source>
        <dbReference type="EMBL" id="KAK0150641.1"/>
    </source>
</evidence>
<comment type="catalytic activity">
    <reaction evidence="9">
        <text>L-alanine + 2-oxoglutarate = pyruvate + L-glutamate</text>
        <dbReference type="Rhea" id="RHEA:19453"/>
        <dbReference type="ChEBI" id="CHEBI:15361"/>
        <dbReference type="ChEBI" id="CHEBI:16810"/>
        <dbReference type="ChEBI" id="CHEBI:29985"/>
        <dbReference type="ChEBI" id="CHEBI:57972"/>
        <dbReference type="EC" id="2.6.1.2"/>
    </reaction>
</comment>
<comment type="cofactor">
    <cofactor evidence="1">
        <name>pyridoxal 5'-phosphate</name>
        <dbReference type="ChEBI" id="CHEBI:597326"/>
    </cofactor>
</comment>
<keyword evidence="3 11" id="KW-0032">Aminotransferase</keyword>